<sequence length="47" mass="4996">MRLRTVERAAWTLGIGGFLSYLLGALLAPNPTRILPAVVGASVLGFR</sequence>
<dbReference type="Proteomes" id="UP000830729">
    <property type="component" value="Chromosome"/>
</dbReference>
<organism evidence="2 3">
    <name type="scientific">Halorussus limi</name>
    <dbReference type="NCBI Taxonomy" id="2938695"/>
    <lineage>
        <taxon>Archaea</taxon>
        <taxon>Methanobacteriati</taxon>
        <taxon>Methanobacteriota</taxon>
        <taxon>Stenosarchaea group</taxon>
        <taxon>Halobacteria</taxon>
        <taxon>Halobacteriales</taxon>
        <taxon>Haladaptataceae</taxon>
        <taxon>Halorussus</taxon>
    </lineage>
</organism>
<dbReference type="EMBL" id="CP096659">
    <property type="protein sequence ID" value="UPV72775.1"/>
    <property type="molecule type" value="Genomic_DNA"/>
</dbReference>
<keyword evidence="1" id="KW-0812">Transmembrane</keyword>
<reference evidence="2 3" key="1">
    <citation type="submission" date="2022-04" db="EMBL/GenBank/DDBJ databases">
        <title>Diverse halophilic archaea isolated from saline environments.</title>
        <authorList>
            <person name="Cui H.-L."/>
        </authorList>
    </citation>
    <scope>NUCLEOTIDE SEQUENCE [LARGE SCALE GENOMIC DNA]</scope>
    <source>
        <strain evidence="2 3">XZYJT49</strain>
    </source>
</reference>
<evidence type="ECO:0000313" key="2">
    <source>
        <dbReference type="EMBL" id="UPV72775.1"/>
    </source>
</evidence>
<protein>
    <submittedName>
        <fullName evidence="2">Uncharacterized protein</fullName>
    </submittedName>
</protein>
<evidence type="ECO:0000313" key="3">
    <source>
        <dbReference type="Proteomes" id="UP000830729"/>
    </source>
</evidence>
<keyword evidence="3" id="KW-1185">Reference proteome</keyword>
<keyword evidence="1" id="KW-0472">Membrane</keyword>
<proteinExistence type="predicted"/>
<dbReference type="KEGG" id="halx:M0R89_09455"/>
<name>A0A8U0HP17_9EURY</name>
<evidence type="ECO:0000256" key="1">
    <source>
        <dbReference type="SAM" id="Phobius"/>
    </source>
</evidence>
<keyword evidence="1" id="KW-1133">Transmembrane helix</keyword>
<dbReference type="GeneID" id="72185424"/>
<dbReference type="RefSeq" id="WP_248648834.1">
    <property type="nucleotide sequence ID" value="NZ_CP096659.1"/>
</dbReference>
<accession>A0A8U0HP17</accession>
<feature type="transmembrane region" description="Helical" evidence="1">
    <location>
        <begin position="9"/>
        <end position="28"/>
    </location>
</feature>
<gene>
    <name evidence="2" type="ORF">M0R89_09455</name>
</gene>
<dbReference type="AlphaFoldDB" id="A0A8U0HP17"/>